<evidence type="ECO:0000313" key="4">
    <source>
        <dbReference type="Proteomes" id="UP000245771"/>
    </source>
</evidence>
<keyword evidence="1" id="KW-0732">Signal</keyword>
<sequence>MKTIILANLAAVAMASMVPVQKRQSLLGNVAGSLGALFPGEKPVVELDYANYRGVTNPQYSTQDFLGMKFAKANRLEESEFIPASEKTGEIIDADRYGDACPQVQVAGNPVNFGTADLAEGFTAAQQIVAPPGLVQGQSEDCLHVNVQVPKGVKKGDKLPVIMWIHGGGYELGAANAIGSELTAVPNLIYQGGSLVKRSVEMNKPMVFVSANHRLNFFGTLASKEMSDAGADNLYLKDQRLFMKWVKNYIAEFGGDPDHVVAFGESAGAMSLGCHLMMKPRETEDLIKGAWMFSGGPMSLAGPERVQRVYDDFVRELGCEGQDTLACLKKAPYDEIYRKIQRTPNFLGYTSTEVPWYPRPVASSSLFTESPHLAWSRGDIADIPMVIGDMKDEGTLFSQVNQLNVTTTEDFITLFRGIYWGETATDENFQRLTELYPDDITRGSPFDTGVANSLTPQYKRIAALTGDSTFERQRRLANEKVSHIRNMWSYQIEIDLPLLSRIPVVGPILERFKLTKVPQLGSFHIADVVLHAFGTIPPAVSKNSLHIMSTLIAFAHDLNPNTHGMKEIPNWPQYKWGQPAAGEEQLLHFTESKVDLINDDFRRPQMQYLNDNAENFLF</sequence>
<feature type="chain" id="PRO_5016433248" evidence="1">
    <location>
        <begin position="16"/>
        <end position="618"/>
    </location>
</feature>
<dbReference type="Pfam" id="PF00135">
    <property type="entry name" value="COesterase"/>
    <property type="match status" value="1"/>
</dbReference>
<dbReference type="STRING" id="1280837.A0A316VAG9"/>
<evidence type="ECO:0000313" key="3">
    <source>
        <dbReference type="EMBL" id="PWN34587.1"/>
    </source>
</evidence>
<dbReference type="GeneID" id="37023148"/>
<feature type="signal peptide" evidence="1">
    <location>
        <begin position="1"/>
        <end position="15"/>
    </location>
</feature>
<dbReference type="InParanoid" id="A0A316VAG9"/>
<dbReference type="Proteomes" id="UP000245771">
    <property type="component" value="Unassembled WGS sequence"/>
</dbReference>
<keyword evidence="3" id="KW-0378">Hydrolase</keyword>
<feature type="domain" description="Carboxylesterase type B" evidence="2">
    <location>
        <begin position="42"/>
        <end position="594"/>
    </location>
</feature>
<dbReference type="Gene3D" id="3.40.50.1820">
    <property type="entry name" value="alpha/beta hydrolase"/>
    <property type="match status" value="1"/>
</dbReference>
<dbReference type="InterPro" id="IPR029058">
    <property type="entry name" value="AB_hydrolase_fold"/>
</dbReference>
<dbReference type="InterPro" id="IPR002018">
    <property type="entry name" value="CarbesteraseB"/>
</dbReference>
<dbReference type="EMBL" id="KZ819603">
    <property type="protein sequence ID" value="PWN34587.1"/>
    <property type="molecule type" value="Genomic_DNA"/>
</dbReference>
<protein>
    <submittedName>
        <fullName evidence="3">Alpha/beta-hydrolase</fullName>
    </submittedName>
</protein>
<accession>A0A316VAG9</accession>
<dbReference type="OrthoDB" id="408631at2759"/>
<evidence type="ECO:0000259" key="2">
    <source>
        <dbReference type="Pfam" id="PF00135"/>
    </source>
</evidence>
<keyword evidence="4" id="KW-1185">Reference proteome</keyword>
<dbReference type="SUPFAM" id="SSF53474">
    <property type="entry name" value="alpha/beta-Hydrolases"/>
    <property type="match status" value="1"/>
</dbReference>
<dbReference type="RefSeq" id="XP_025354889.1">
    <property type="nucleotide sequence ID" value="XM_025501367.1"/>
</dbReference>
<reference evidence="3 4" key="1">
    <citation type="journal article" date="2018" name="Mol. Biol. Evol.">
        <title>Broad Genomic Sampling Reveals a Smut Pathogenic Ancestry of the Fungal Clade Ustilaginomycotina.</title>
        <authorList>
            <person name="Kijpornyongpan T."/>
            <person name="Mondo S.J."/>
            <person name="Barry K."/>
            <person name="Sandor L."/>
            <person name="Lee J."/>
            <person name="Lipzen A."/>
            <person name="Pangilinan J."/>
            <person name="LaButti K."/>
            <person name="Hainaut M."/>
            <person name="Henrissat B."/>
            <person name="Grigoriev I.V."/>
            <person name="Spatafora J.W."/>
            <person name="Aime M.C."/>
        </authorList>
    </citation>
    <scope>NUCLEOTIDE SEQUENCE [LARGE SCALE GENOMIC DNA]</scope>
    <source>
        <strain evidence="3 4">MCA 3882</strain>
    </source>
</reference>
<dbReference type="AlphaFoldDB" id="A0A316VAG9"/>
<dbReference type="InterPro" id="IPR050309">
    <property type="entry name" value="Type-B_Carboxylest/Lipase"/>
</dbReference>
<dbReference type="GO" id="GO:0016787">
    <property type="term" value="F:hydrolase activity"/>
    <property type="evidence" value="ECO:0007669"/>
    <property type="project" value="UniProtKB-KW"/>
</dbReference>
<name>A0A316VAG9_9BASI</name>
<evidence type="ECO:0000256" key="1">
    <source>
        <dbReference type="SAM" id="SignalP"/>
    </source>
</evidence>
<proteinExistence type="predicted"/>
<dbReference type="PANTHER" id="PTHR11559">
    <property type="entry name" value="CARBOXYLESTERASE"/>
    <property type="match status" value="1"/>
</dbReference>
<organism evidence="3 4">
    <name type="scientific">Meira miltonrushii</name>
    <dbReference type="NCBI Taxonomy" id="1280837"/>
    <lineage>
        <taxon>Eukaryota</taxon>
        <taxon>Fungi</taxon>
        <taxon>Dikarya</taxon>
        <taxon>Basidiomycota</taxon>
        <taxon>Ustilaginomycotina</taxon>
        <taxon>Exobasidiomycetes</taxon>
        <taxon>Exobasidiales</taxon>
        <taxon>Brachybasidiaceae</taxon>
        <taxon>Meira</taxon>
    </lineage>
</organism>
<gene>
    <name evidence="3" type="ORF">FA14DRAFT_184120</name>
</gene>